<reference evidence="2 3" key="1">
    <citation type="journal article" date="2020" name="BMC Genomics">
        <title>Intraspecific diversification of the crop wild relative Brassica cretica Lam. using demographic model selection.</title>
        <authorList>
            <person name="Kioukis A."/>
            <person name="Michalopoulou V.A."/>
            <person name="Briers L."/>
            <person name="Pirintsos S."/>
            <person name="Studholme D.J."/>
            <person name="Pavlidis P."/>
            <person name="Sarris P.F."/>
        </authorList>
    </citation>
    <scope>NUCLEOTIDE SEQUENCE [LARGE SCALE GENOMIC DNA]</scope>
    <source>
        <strain evidence="3">cv. PFS-1207/04</strain>
    </source>
</reference>
<feature type="compositionally biased region" description="Basic and acidic residues" evidence="1">
    <location>
        <begin position="1"/>
        <end position="17"/>
    </location>
</feature>
<evidence type="ECO:0000256" key="1">
    <source>
        <dbReference type="SAM" id="MobiDB-lite"/>
    </source>
</evidence>
<sequence>MMESLDAYRRAKDDKKLDKHRHSNYPSRELEVQPRHQRRDSYENHRDSRQGTPYRPTSLRGGYHRDES</sequence>
<protein>
    <submittedName>
        <fullName evidence="2">Uncharacterized protein</fullName>
    </submittedName>
</protein>
<feature type="region of interest" description="Disordered" evidence="1">
    <location>
        <begin position="1"/>
        <end position="68"/>
    </location>
</feature>
<accession>A0ABQ7AW62</accession>
<feature type="compositionally biased region" description="Basic and acidic residues" evidence="1">
    <location>
        <begin position="28"/>
        <end position="49"/>
    </location>
</feature>
<organism evidence="2 3">
    <name type="scientific">Brassica cretica</name>
    <name type="common">Mustard</name>
    <dbReference type="NCBI Taxonomy" id="69181"/>
    <lineage>
        <taxon>Eukaryota</taxon>
        <taxon>Viridiplantae</taxon>
        <taxon>Streptophyta</taxon>
        <taxon>Embryophyta</taxon>
        <taxon>Tracheophyta</taxon>
        <taxon>Spermatophyta</taxon>
        <taxon>Magnoliopsida</taxon>
        <taxon>eudicotyledons</taxon>
        <taxon>Gunneridae</taxon>
        <taxon>Pentapetalae</taxon>
        <taxon>rosids</taxon>
        <taxon>malvids</taxon>
        <taxon>Brassicales</taxon>
        <taxon>Brassicaceae</taxon>
        <taxon>Brassiceae</taxon>
        <taxon>Brassica</taxon>
    </lineage>
</organism>
<evidence type="ECO:0000313" key="2">
    <source>
        <dbReference type="EMBL" id="KAF3518289.1"/>
    </source>
</evidence>
<dbReference type="EMBL" id="QGKV02001556">
    <property type="protein sequence ID" value="KAF3518289.1"/>
    <property type="molecule type" value="Genomic_DNA"/>
</dbReference>
<name>A0ABQ7AW62_BRACR</name>
<evidence type="ECO:0000313" key="3">
    <source>
        <dbReference type="Proteomes" id="UP000266723"/>
    </source>
</evidence>
<dbReference type="Proteomes" id="UP000266723">
    <property type="component" value="Unassembled WGS sequence"/>
</dbReference>
<gene>
    <name evidence="2" type="ORF">DY000_02061817</name>
</gene>
<keyword evidence="3" id="KW-1185">Reference proteome</keyword>
<proteinExistence type="predicted"/>
<comment type="caution">
    <text evidence="2">The sequence shown here is derived from an EMBL/GenBank/DDBJ whole genome shotgun (WGS) entry which is preliminary data.</text>
</comment>